<evidence type="ECO:0000256" key="3">
    <source>
        <dbReference type="ARBA" id="ARBA00022705"/>
    </source>
</evidence>
<keyword evidence="1" id="KW-0808">Transferase</keyword>
<name>A0ABD2JC51_HETSC</name>
<evidence type="ECO:0000256" key="1">
    <source>
        <dbReference type="ARBA" id="ARBA00022679"/>
    </source>
</evidence>
<dbReference type="InterPro" id="IPR054475">
    <property type="entry name" value="Znf-DPOE"/>
</dbReference>
<keyword evidence="3" id="KW-0235">DNA replication</keyword>
<evidence type="ECO:0000313" key="8">
    <source>
        <dbReference type="EMBL" id="KAL3088185.1"/>
    </source>
</evidence>
<keyword evidence="9" id="KW-1185">Reference proteome</keyword>
<gene>
    <name evidence="8" type="ORF">niasHS_008046</name>
</gene>
<dbReference type="Proteomes" id="UP001620645">
    <property type="component" value="Unassembled WGS sequence"/>
</dbReference>
<dbReference type="GO" id="GO:0003887">
    <property type="term" value="F:DNA-directed DNA polymerase activity"/>
    <property type="evidence" value="ECO:0007669"/>
    <property type="project" value="UniProtKB-KW"/>
</dbReference>
<accession>A0ABD2JC51</accession>
<dbReference type="Pfam" id="PF22912">
    <property type="entry name" value="zf-DPOE"/>
    <property type="match status" value="1"/>
</dbReference>
<proteinExistence type="predicted"/>
<evidence type="ECO:0000256" key="5">
    <source>
        <dbReference type="ARBA" id="ARBA00023125"/>
    </source>
</evidence>
<evidence type="ECO:0000256" key="2">
    <source>
        <dbReference type="ARBA" id="ARBA00022695"/>
    </source>
</evidence>
<sequence length="212" mass="23613">MDNLVDYNSQSITTTTTTSSKSNASSSKGRRRRHKEEADVDSEEEQDLATFCVAQLREELVPGLFKLTSLLVAPKCAESTDLNVAQPSAAALDEDGNEENNARGGGDAATRSPFACRHCATPYPLSMVEELLLERAACMHAAFMLQDWRCTVCKKMGSKFLARFCDCNNRFEGVLGAERLRLNFALLRRVCGRHGMANVQQWLYQVDQFYGQ</sequence>
<dbReference type="GO" id="GO:0003677">
    <property type="term" value="F:DNA binding"/>
    <property type="evidence" value="ECO:0007669"/>
    <property type="project" value="UniProtKB-KW"/>
</dbReference>
<reference evidence="8 9" key="1">
    <citation type="submission" date="2024-10" db="EMBL/GenBank/DDBJ databases">
        <authorList>
            <person name="Kim D."/>
        </authorList>
    </citation>
    <scope>NUCLEOTIDE SEQUENCE [LARGE SCALE GENOMIC DNA]</scope>
    <source>
        <strain evidence="8">Taebaek</strain>
    </source>
</reference>
<keyword evidence="5" id="KW-0238">DNA-binding</keyword>
<evidence type="ECO:0000256" key="4">
    <source>
        <dbReference type="ARBA" id="ARBA00022932"/>
    </source>
</evidence>
<keyword evidence="4" id="KW-0239">DNA-directed DNA polymerase</keyword>
<protein>
    <recommendedName>
        <fullName evidence="7">DNA polymerase-epsilon zinc finger domain-containing protein</fullName>
    </recommendedName>
</protein>
<keyword evidence="2" id="KW-0548">Nucleotidyltransferase</keyword>
<organism evidence="8 9">
    <name type="scientific">Heterodera schachtii</name>
    <name type="common">Sugarbeet cyst nematode worm</name>
    <name type="synonym">Tylenchus schachtii</name>
    <dbReference type="NCBI Taxonomy" id="97005"/>
    <lineage>
        <taxon>Eukaryota</taxon>
        <taxon>Metazoa</taxon>
        <taxon>Ecdysozoa</taxon>
        <taxon>Nematoda</taxon>
        <taxon>Chromadorea</taxon>
        <taxon>Rhabditida</taxon>
        <taxon>Tylenchina</taxon>
        <taxon>Tylenchomorpha</taxon>
        <taxon>Tylenchoidea</taxon>
        <taxon>Heteroderidae</taxon>
        <taxon>Heteroderinae</taxon>
        <taxon>Heterodera</taxon>
    </lineage>
</organism>
<comment type="caution">
    <text evidence="8">The sequence shown here is derived from an EMBL/GenBank/DDBJ whole genome shotgun (WGS) entry which is preliminary data.</text>
</comment>
<evidence type="ECO:0000313" key="9">
    <source>
        <dbReference type="Proteomes" id="UP001620645"/>
    </source>
</evidence>
<dbReference type="EMBL" id="JBICCN010000166">
    <property type="protein sequence ID" value="KAL3088185.1"/>
    <property type="molecule type" value="Genomic_DNA"/>
</dbReference>
<feature type="domain" description="DNA polymerase-epsilon zinc finger" evidence="7">
    <location>
        <begin position="145"/>
        <end position="199"/>
    </location>
</feature>
<dbReference type="GO" id="GO:0006260">
    <property type="term" value="P:DNA replication"/>
    <property type="evidence" value="ECO:0007669"/>
    <property type="project" value="UniProtKB-KW"/>
</dbReference>
<evidence type="ECO:0000256" key="6">
    <source>
        <dbReference type="SAM" id="MobiDB-lite"/>
    </source>
</evidence>
<feature type="region of interest" description="Disordered" evidence="6">
    <location>
        <begin position="89"/>
        <end position="109"/>
    </location>
</feature>
<evidence type="ECO:0000259" key="7">
    <source>
        <dbReference type="Pfam" id="PF22912"/>
    </source>
</evidence>
<feature type="compositionally biased region" description="Low complexity" evidence="6">
    <location>
        <begin position="9"/>
        <end position="27"/>
    </location>
</feature>
<dbReference type="AlphaFoldDB" id="A0ABD2JC51"/>
<feature type="region of interest" description="Disordered" evidence="6">
    <location>
        <begin position="1"/>
        <end position="44"/>
    </location>
</feature>